<dbReference type="SUPFAM" id="SSF48371">
    <property type="entry name" value="ARM repeat"/>
    <property type="match status" value="1"/>
</dbReference>
<reference evidence="4" key="1">
    <citation type="submission" date="2014-09" db="EMBL/GenBank/DDBJ databases">
        <authorList>
            <person name="Magalhaes I.L.F."/>
            <person name="Oliveira U."/>
            <person name="Santos F.R."/>
            <person name="Vidigal T.H.D.A."/>
            <person name="Brescovit A.D."/>
            <person name="Santos A.J."/>
        </authorList>
    </citation>
    <scope>NUCLEOTIDE SEQUENCE</scope>
    <source>
        <tissue evidence="4">Shoot tissue taken approximately 20 cm above the soil surface</tissue>
    </source>
</reference>
<sequence>MLRKTTWALCNFCCYLPKDNFQHVKPALPVLLQLIHSKDEEILNNACWALSCLVVVMRISML</sequence>
<dbReference type="Pfam" id="PF00514">
    <property type="entry name" value="Arm"/>
    <property type="match status" value="1"/>
</dbReference>
<dbReference type="InterPro" id="IPR000225">
    <property type="entry name" value="Armadillo"/>
</dbReference>
<accession>A0A0A9GF13</accession>
<dbReference type="InterPro" id="IPR016024">
    <property type="entry name" value="ARM-type_fold"/>
</dbReference>
<dbReference type="GO" id="GO:0015031">
    <property type="term" value="P:protein transport"/>
    <property type="evidence" value="ECO:0007669"/>
    <property type="project" value="UniProtKB-KW"/>
</dbReference>
<reference evidence="4" key="2">
    <citation type="journal article" date="2015" name="Data Brief">
        <title>Shoot transcriptome of the giant reed, Arundo donax.</title>
        <authorList>
            <person name="Barrero R.A."/>
            <person name="Guerrero F.D."/>
            <person name="Moolhuijzen P."/>
            <person name="Goolsby J.A."/>
            <person name="Tidwell J."/>
            <person name="Bellgard S.E."/>
            <person name="Bellgard M.I."/>
        </authorList>
    </citation>
    <scope>NUCLEOTIDE SEQUENCE</scope>
    <source>
        <tissue evidence="4">Shoot tissue taken approximately 20 cm above the soil surface</tissue>
    </source>
</reference>
<dbReference type="EMBL" id="GBRH01176775">
    <property type="protein sequence ID" value="JAE21121.1"/>
    <property type="molecule type" value="Transcribed_RNA"/>
</dbReference>
<protein>
    <submittedName>
        <fullName evidence="4">Uncharacterized protein</fullName>
    </submittedName>
</protein>
<name>A0A0A9GF13_ARUDO</name>
<dbReference type="Gene3D" id="1.25.10.10">
    <property type="entry name" value="Leucine-rich Repeat Variant"/>
    <property type="match status" value="1"/>
</dbReference>
<dbReference type="InterPro" id="IPR011989">
    <property type="entry name" value="ARM-like"/>
</dbReference>
<organism evidence="4">
    <name type="scientific">Arundo donax</name>
    <name type="common">Giant reed</name>
    <name type="synonym">Donax arundinaceus</name>
    <dbReference type="NCBI Taxonomy" id="35708"/>
    <lineage>
        <taxon>Eukaryota</taxon>
        <taxon>Viridiplantae</taxon>
        <taxon>Streptophyta</taxon>
        <taxon>Embryophyta</taxon>
        <taxon>Tracheophyta</taxon>
        <taxon>Spermatophyta</taxon>
        <taxon>Magnoliopsida</taxon>
        <taxon>Liliopsida</taxon>
        <taxon>Poales</taxon>
        <taxon>Poaceae</taxon>
        <taxon>PACMAD clade</taxon>
        <taxon>Arundinoideae</taxon>
        <taxon>Arundineae</taxon>
        <taxon>Arundo</taxon>
    </lineage>
</organism>
<keyword evidence="2" id="KW-0813">Transport</keyword>
<evidence type="ECO:0000256" key="3">
    <source>
        <dbReference type="ARBA" id="ARBA00022927"/>
    </source>
</evidence>
<dbReference type="AlphaFoldDB" id="A0A0A9GF13"/>
<evidence type="ECO:0000256" key="2">
    <source>
        <dbReference type="ARBA" id="ARBA00022448"/>
    </source>
</evidence>
<evidence type="ECO:0000313" key="4">
    <source>
        <dbReference type="EMBL" id="JAE21121.1"/>
    </source>
</evidence>
<dbReference type="PANTHER" id="PTHR23316">
    <property type="entry name" value="IMPORTIN ALPHA"/>
    <property type="match status" value="1"/>
</dbReference>
<evidence type="ECO:0000256" key="1">
    <source>
        <dbReference type="ARBA" id="ARBA00010394"/>
    </source>
</evidence>
<keyword evidence="3" id="KW-0653">Protein transport</keyword>
<comment type="similarity">
    <text evidence="1">Belongs to the importin alpha family.</text>
</comment>
<proteinExistence type="inferred from homology"/>